<proteinExistence type="predicted"/>
<name>A0A2K2A532_POPTR</name>
<dbReference type="AlphaFoldDB" id="A0A2K2A532"/>
<organism evidence="1 2">
    <name type="scientific">Populus trichocarpa</name>
    <name type="common">Western balsam poplar</name>
    <name type="synonym">Populus balsamifera subsp. trichocarpa</name>
    <dbReference type="NCBI Taxonomy" id="3694"/>
    <lineage>
        <taxon>Eukaryota</taxon>
        <taxon>Viridiplantae</taxon>
        <taxon>Streptophyta</taxon>
        <taxon>Embryophyta</taxon>
        <taxon>Tracheophyta</taxon>
        <taxon>Spermatophyta</taxon>
        <taxon>Magnoliopsida</taxon>
        <taxon>eudicotyledons</taxon>
        <taxon>Gunneridae</taxon>
        <taxon>Pentapetalae</taxon>
        <taxon>rosids</taxon>
        <taxon>fabids</taxon>
        <taxon>Malpighiales</taxon>
        <taxon>Salicaceae</taxon>
        <taxon>Saliceae</taxon>
        <taxon>Populus</taxon>
    </lineage>
</organism>
<dbReference type="InParanoid" id="A0A2K2A532"/>
<dbReference type="STRING" id="3694.A0A2K2A532"/>
<sequence>MVLHFLSLPLWSSPYKSEVPSTLVEMSILHSSQACQTPLTTTYESFFRLHDLSQVLDRTDPLTQVVHGRKSVGS</sequence>
<evidence type="ECO:0000313" key="1">
    <source>
        <dbReference type="EMBL" id="PNT32630.1"/>
    </source>
</evidence>
<accession>A0A2K2A532</accession>
<dbReference type="EMBL" id="CM009295">
    <property type="protein sequence ID" value="PNT32630.1"/>
    <property type="molecule type" value="Genomic_DNA"/>
</dbReference>
<evidence type="ECO:0000313" key="2">
    <source>
        <dbReference type="Proteomes" id="UP000006729"/>
    </source>
</evidence>
<dbReference type="Proteomes" id="UP000006729">
    <property type="component" value="Chromosome 6"/>
</dbReference>
<reference evidence="1 2" key="1">
    <citation type="journal article" date="2006" name="Science">
        <title>The genome of black cottonwood, Populus trichocarpa (Torr. &amp; Gray).</title>
        <authorList>
            <person name="Tuskan G.A."/>
            <person name="Difazio S."/>
            <person name="Jansson S."/>
            <person name="Bohlmann J."/>
            <person name="Grigoriev I."/>
            <person name="Hellsten U."/>
            <person name="Putnam N."/>
            <person name="Ralph S."/>
            <person name="Rombauts S."/>
            <person name="Salamov A."/>
            <person name="Schein J."/>
            <person name="Sterck L."/>
            <person name="Aerts A."/>
            <person name="Bhalerao R.R."/>
            <person name="Bhalerao R.P."/>
            <person name="Blaudez D."/>
            <person name="Boerjan W."/>
            <person name="Brun A."/>
            <person name="Brunner A."/>
            <person name="Busov V."/>
            <person name="Campbell M."/>
            <person name="Carlson J."/>
            <person name="Chalot M."/>
            <person name="Chapman J."/>
            <person name="Chen G.L."/>
            <person name="Cooper D."/>
            <person name="Coutinho P.M."/>
            <person name="Couturier J."/>
            <person name="Covert S."/>
            <person name="Cronk Q."/>
            <person name="Cunningham R."/>
            <person name="Davis J."/>
            <person name="Degroeve S."/>
            <person name="Dejardin A."/>
            <person name="Depamphilis C."/>
            <person name="Detter J."/>
            <person name="Dirks B."/>
            <person name="Dubchak I."/>
            <person name="Duplessis S."/>
            <person name="Ehlting J."/>
            <person name="Ellis B."/>
            <person name="Gendler K."/>
            <person name="Goodstein D."/>
            <person name="Gribskov M."/>
            <person name="Grimwood J."/>
            <person name="Groover A."/>
            <person name="Gunter L."/>
            <person name="Hamberger B."/>
            <person name="Heinze B."/>
            <person name="Helariutta Y."/>
            <person name="Henrissat B."/>
            <person name="Holligan D."/>
            <person name="Holt R."/>
            <person name="Huang W."/>
            <person name="Islam-Faridi N."/>
            <person name="Jones S."/>
            <person name="Jones-Rhoades M."/>
            <person name="Jorgensen R."/>
            <person name="Joshi C."/>
            <person name="Kangasjarvi J."/>
            <person name="Karlsson J."/>
            <person name="Kelleher C."/>
            <person name="Kirkpatrick R."/>
            <person name="Kirst M."/>
            <person name="Kohler A."/>
            <person name="Kalluri U."/>
            <person name="Larimer F."/>
            <person name="Leebens-Mack J."/>
            <person name="Leple J.C."/>
            <person name="Locascio P."/>
            <person name="Lou Y."/>
            <person name="Lucas S."/>
            <person name="Martin F."/>
            <person name="Montanini B."/>
            <person name="Napoli C."/>
            <person name="Nelson D.R."/>
            <person name="Nelson C."/>
            <person name="Nieminen K."/>
            <person name="Nilsson O."/>
            <person name="Pereda V."/>
            <person name="Peter G."/>
            <person name="Philippe R."/>
            <person name="Pilate G."/>
            <person name="Poliakov A."/>
            <person name="Razumovskaya J."/>
            <person name="Richardson P."/>
            <person name="Rinaldi C."/>
            <person name="Ritland K."/>
            <person name="Rouze P."/>
            <person name="Ryaboy D."/>
            <person name="Schmutz J."/>
            <person name="Schrader J."/>
            <person name="Segerman B."/>
            <person name="Shin H."/>
            <person name="Siddiqui A."/>
            <person name="Sterky F."/>
            <person name="Terry A."/>
            <person name="Tsai C.J."/>
            <person name="Uberbacher E."/>
            <person name="Unneberg P."/>
            <person name="Vahala J."/>
            <person name="Wall K."/>
            <person name="Wessler S."/>
            <person name="Yang G."/>
            <person name="Yin T."/>
            <person name="Douglas C."/>
            <person name="Marra M."/>
            <person name="Sandberg G."/>
            <person name="Van de Peer Y."/>
            <person name="Rokhsar D."/>
        </authorList>
    </citation>
    <scope>NUCLEOTIDE SEQUENCE [LARGE SCALE GENOMIC DNA]</scope>
    <source>
        <strain evidence="2">cv. Nisqually</strain>
    </source>
</reference>
<gene>
    <name evidence="1" type="ORF">POPTR_006G199700</name>
</gene>
<keyword evidence="2" id="KW-1185">Reference proteome</keyword>
<protein>
    <submittedName>
        <fullName evidence="1">Uncharacterized protein</fullName>
    </submittedName>
</protein>